<accession>A0A2U0SI84</accession>
<proteinExistence type="predicted"/>
<keyword evidence="1" id="KW-1133">Transmembrane helix</keyword>
<dbReference type="SUPFAM" id="SSF141371">
    <property type="entry name" value="PilZ domain-like"/>
    <property type="match status" value="1"/>
</dbReference>
<dbReference type="GO" id="GO:0035438">
    <property type="term" value="F:cyclic-di-GMP binding"/>
    <property type="evidence" value="ECO:0007669"/>
    <property type="project" value="InterPro"/>
</dbReference>
<sequence>MERKMGIAARLYQDGRWTERHQVELEATLRDSAWAPLDVVIEDVSPGGFRVVAGAQMAVGDKIALGVAGLGTREARVVWGDEGIYGCEFIVPLSKEDLHTAVSAPAASPIAFPKTPLPTPQATGVDAGTNRAMDEDRLPIRARVAAIVVSAFLAWVFVFAIGWGVLALVRALLG</sequence>
<keyword evidence="1" id="KW-0472">Membrane</keyword>
<evidence type="ECO:0000313" key="3">
    <source>
        <dbReference type="EMBL" id="PVX31061.1"/>
    </source>
</evidence>
<protein>
    <submittedName>
        <fullName evidence="3">PilZ domain-containing protein</fullName>
    </submittedName>
</protein>
<gene>
    <name evidence="3" type="ORF">DD559_18415</name>
</gene>
<evidence type="ECO:0000313" key="4">
    <source>
        <dbReference type="Proteomes" id="UP000245890"/>
    </source>
</evidence>
<evidence type="ECO:0000256" key="1">
    <source>
        <dbReference type="SAM" id="Phobius"/>
    </source>
</evidence>
<dbReference type="InterPro" id="IPR009875">
    <property type="entry name" value="PilZ_domain"/>
</dbReference>
<dbReference type="EMBL" id="QENQ01000001">
    <property type="protein sequence ID" value="PVX31061.1"/>
    <property type="molecule type" value="Genomic_DNA"/>
</dbReference>
<dbReference type="Proteomes" id="UP000245890">
    <property type="component" value="Unassembled WGS sequence"/>
</dbReference>
<keyword evidence="4" id="KW-1185">Reference proteome</keyword>
<name>A0A2U0SI84_9SPHN</name>
<organism evidence="3 4">
    <name type="scientific">Sphingomonas pokkalii</name>
    <dbReference type="NCBI Taxonomy" id="2175090"/>
    <lineage>
        <taxon>Bacteria</taxon>
        <taxon>Pseudomonadati</taxon>
        <taxon>Pseudomonadota</taxon>
        <taxon>Alphaproteobacteria</taxon>
        <taxon>Sphingomonadales</taxon>
        <taxon>Sphingomonadaceae</taxon>
        <taxon>Sphingomonas</taxon>
    </lineage>
</organism>
<keyword evidence="1" id="KW-0812">Transmembrane</keyword>
<comment type="caution">
    <text evidence="3">The sequence shown here is derived from an EMBL/GenBank/DDBJ whole genome shotgun (WGS) entry which is preliminary data.</text>
</comment>
<feature type="transmembrane region" description="Helical" evidence="1">
    <location>
        <begin position="144"/>
        <end position="169"/>
    </location>
</feature>
<reference evidence="3 4" key="1">
    <citation type="submission" date="2018-05" db="EMBL/GenBank/DDBJ databases">
        <title>Description of Sphingomonas pokkalii sp nov, isolated from the rhizosphere of saline tolerant pokkali rice and its draft genome analysis.</title>
        <authorList>
            <person name="Menon R."/>
            <person name="Kumari S."/>
            <person name="Rameshkumar N."/>
        </authorList>
    </citation>
    <scope>NUCLEOTIDE SEQUENCE [LARGE SCALE GENOMIC DNA]</scope>
    <source>
        <strain evidence="3 4">L3B27</strain>
    </source>
</reference>
<dbReference type="Pfam" id="PF07238">
    <property type="entry name" value="PilZ"/>
    <property type="match status" value="1"/>
</dbReference>
<dbReference type="OrthoDB" id="7478714at2"/>
<feature type="domain" description="PilZ" evidence="2">
    <location>
        <begin position="18"/>
        <end position="98"/>
    </location>
</feature>
<dbReference type="AlphaFoldDB" id="A0A2U0SI84"/>
<evidence type="ECO:0000259" key="2">
    <source>
        <dbReference type="Pfam" id="PF07238"/>
    </source>
</evidence>